<evidence type="ECO:0000256" key="12">
    <source>
        <dbReference type="ARBA" id="ARBA00023136"/>
    </source>
</evidence>
<feature type="transmembrane region" description="Helical" evidence="13">
    <location>
        <begin position="36"/>
        <end position="54"/>
    </location>
</feature>
<dbReference type="Pfam" id="PF02518">
    <property type="entry name" value="HATPase_c"/>
    <property type="match status" value="1"/>
</dbReference>
<dbReference type="InterPro" id="IPR036890">
    <property type="entry name" value="HATPase_C_sf"/>
</dbReference>
<dbReference type="InterPro" id="IPR029016">
    <property type="entry name" value="GAF-like_dom_sf"/>
</dbReference>
<dbReference type="Pfam" id="PF00512">
    <property type="entry name" value="HisKA"/>
    <property type="match status" value="1"/>
</dbReference>
<feature type="transmembrane region" description="Helical" evidence="13">
    <location>
        <begin position="12"/>
        <end position="29"/>
    </location>
</feature>
<keyword evidence="7" id="KW-0547">Nucleotide-binding</keyword>
<reference evidence="15 18" key="1">
    <citation type="submission" date="2016-08" db="EMBL/GenBank/DDBJ databases">
        <title>Candidatus Dactylopiibacterium carminicum genome sequence.</title>
        <authorList>
            <person name="Ramirez-Puebla S.T."/>
            <person name="Ormeno-Orrillo E."/>
            <person name="Vera-Ponce De Leon A."/>
            <person name="Luis L."/>
            <person name="Sanchez-Flores A."/>
            <person name="Monica R."/>
            <person name="Martinez-Romero E."/>
        </authorList>
    </citation>
    <scope>NUCLEOTIDE SEQUENCE [LARGE SCALE GENOMIC DNA]</scope>
    <source>
        <strain evidence="15">END1</strain>
    </source>
</reference>
<keyword evidence="18" id="KW-1185">Reference proteome</keyword>
<feature type="domain" description="Histidine kinase" evidence="14">
    <location>
        <begin position="280"/>
        <end position="493"/>
    </location>
</feature>
<dbReference type="Gene3D" id="1.20.120.620">
    <property type="entry name" value="Backbone structure of the membrane domain of e. Coli histidine kinase receptor kdpd"/>
    <property type="match status" value="1"/>
</dbReference>
<dbReference type="SUPFAM" id="SSF47384">
    <property type="entry name" value="Homodimeric domain of signal transducing histidine kinase"/>
    <property type="match status" value="1"/>
</dbReference>
<evidence type="ECO:0000256" key="4">
    <source>
        <dbReference type="ARBA" id="ARBA00022553"/>
    </source>
</evidence>
<proteinExistence type="predicted"/>
<evidence type="ECO:0000256" key="7">
    <source>
        <dbReference type="ARBA" id="ARBA00022741"/>
    </source>
</evidence>
<accession>A0A272EWR9</accession>
<dbReference type="PANTHER" id="PTHR45569:SF1">
    <property type="entry name" value="SENSOR PROTEIN KDPD"/>
    <property type="match status" value="1"/>
</dbReference>
<keyword evidence="9" id="KW-0067">ATP-binding</keyword>
<evidence type="ECO:0000256" key="10">
    <source>
        <dbReference type="ARBA" id="ARBA00022989"/>
    </source>
</evidence>
<name>A0A272EWR9_9RHOO</name>
<dbReference type="GO" id="GO:0005524">
    <property type="term" value="F:ATP binding"/>
    <property type="evidence" value="ECO:0007669"/>
    <property type="project" value="UniProtKB-KW"/>
</dbReference>
<evidence type="ECO:0000256" key="13">
    <source>
        <dbReference type="SAM" id="Phobius"/>
    </source>
</evidence>
<keyword evidence="10 13" id="KW-1133">Transmembrane helix</keyword>
<dbReference type="InterPro" id="IPR025201">
    <property type="entry name" value="KdpD_TM"/>
</dbReference>
<dbReference type="EMBL" id="MDUX01000011">
    <property type="protein sequence ID" value="KAF7599934.1"/>
    <property type="molecule type" value="Genomic_DNA"/>
</dbReference>
<keyword evidence="8" id="KW-0418">Kinase</keyword>
<evidence type="ECO:0000256" key="2">
    <source>
        <dbReference type="ARBA" id="ARBA00004141"/>
    </source>
</evidence>
<evidence type="ECO:0000256" key="3">
    <source>
        <dbReference type="ARBA" id="ARBA00012438"/>
    </source>
</evidence>
<dbReference type="Proteomes" id="UP000216107">
    <property type="component" value="Unassembled WGS sequence"/>
</dbReference>
<dbReference type="InterPro" id="IPR003661">
    <property type="entry name" value="HisK_dim/P_dom"/>
</dbReference>
<dbReference type="GO" id="GO:0042802">
    <property type="term" value="F:identical protein binding"/>
    <property type="evidence" value="ECO:0007669"/>
    <property type="project" value="UniProtKB-ARBA"/>
</dbReference>
<sequence>MTGNPLFLLRSARGYIAATAGVAGLSLLSEPLAGRVDAANVVMLYLLLVVGVALLSSRGAAAWCALCGVLAFDVFHVPPRLSLRVGDMQYLVTFVVMLLVGLLLAHLTARLRAQAAAAAAEEEAVRHQYGLARELAGCIEVAQVCEAVDAFVRRECSGHARIWWLGRDEVLQALGPDGAEEVRRTLVEVALAEGHTREMPDPADPGGRLLMLVLEAPRRRRGVLLLEIPVVRAERLSRSRAEALALLVATALERLHYVGVAQQATVEMERERLRSTLLAALSHDIRTPLTVLVGQADALYENEARGMPVSRLAAAMREQAMHMSELVDNLLDMARLQSGRLQLRRDWQSVEEIVGAATAHLEVRLQQHCLRIELPSDLPLLEFDAVLIERVLCNLLENAAKYSPPGSTVHLRARLLPGMLQLMVEDDGPGLSAQALQHLFEPFQRGETAGSVPGLGLGLSICRLIVEAHGGQLTAANRVEGGVCFAFTLPLSAQPALAPEPEDV</sequence>
<dbReference type="EMBL" id="NMRN01000007">
    <property type="protein sequence ID" value="PAS94486.1"/>
    <property type="molecule type" value="Genomic_DNA"/>
</dbReference>
<keyword evidence="5" id="KW-0808">Transferase</keyword>
<keyword evidence="12 13" id="KW-0472">Membrane</keyword>
<protein>
    <recommendedName>
        <fullName evidence="3">histidine kinase</fullName>
        <ecNumber evidence="3">2.7.13.3</ecNumber>
    </recommendedName>
</protein>
<dbReference type="InterPro" id="IPR052023">
    <property type="entry name" value="Histidine_kinase_KdpD"/>
</dbReference>
<comment type="caution">
    <text evidence="16">The sequence shown here is derived from an EMBL/GenBank/DDBJ whole genome shotgun (WGS) entry which is preliminary data.</text>
</comment>
<evidence type="ECO:0000256" key="11">
    <source>
        <dbReference type="ARBA" id="ARBA00023012"/>
    </source>
</evidence>
<evidence type="ECO:0000313" key="17">
    <source>
        <dbReference type="Proteomes" id="UP000216107"/>
    </source>
</evidence>
<dbReference type="GO" id="GO:0000155">
    <property type="term" value="F:phosphorelay sensor kinase activity"/>
    <property type="evidence" value="ECO:0007669"/>
    <property type="project" value="InterPro"/>
</dbReference>
<dbReference type="Gene3D" id="1.10.287.130">
    <property type="match status" value="1"/>
</dbReference>
<evidence type="ECO:0000259" key="14">
    <source>
        <dbReference type="PROSITE" id="PS50109"/>
    </source>
</evidence>
<dbReference type="SMART" id="SM00388">
    <property type="entry name" value="HisKA"/>
    <property type="match status" value="1"/>
</dbReference>
<dbReference type="PROSITE" id="PS50109">
    <property type="entry name" value="HIS_KIN"/>
    <property type="match status" value="1"/>
</dbReference>
<dbReference type="OrthoDB" id="9806130at2"/>
<dbReference type="InterPro" id="IPR038318">
    <property type="entry name" value="KdpD_sf"/>
</dbReference>
<dbReference type="AlphaFoldDB" id="A0A272EWR9"/>
<dbReference type="GO" id="GO:0005886">
    <property type="term" value="C:plasma membrane"/>
    <property type="evidence" value="ECO:0007669"/>
    <property type="project" value="TreeGrafter"/>
</dbReference>
<gene>
    <name evidence="15" type="ORF">BGI27_04895</name>
    <name evidence="16" type="ORF">CGU29_04045</name>
</gene>
<dbReference type="CDD" id="cd00082">
    <property type="entry name" value="HisKA"/>
    <property type="match status" value="1"/>
</dbReference>
<evidence type="ECO:0000313" key="15">
    <source>
        <dbReference type="EMBL" id="KAF7599934.1"/>
    </source>
</evidence>
<dbReference type="InterPro" id="IPR005467">
    <property type="entry name" value="His_kinase_dom"/>
</dbReference>
<comment type="catalytic activity">
    <reaction evidence="1">
        <text>ATP + protein L-histidine = ADP + protein N-phospho-L-histidine.</text>
        <dbReference type="EC" id="2.7.13.3"/>
    </reaction>
</comment>
<dbReference type="SMART" id="SM00387">
    <property type="entry name" value="HATPase_c"/>
    <property type="match status" value="1"/>
</dbReference>
<dbReference type="InterPro" id="IPR004358">
    <property type="entry name" value="Sig_transdc_His_kin-like_C"/>
</dbReference>
<dbReference type="Pfam" id="PF13493">
    <property type="entry name" value="DUF4118"/>
    <property type="match status" value="1"/>
</dbReference>
<dbReference type="SUPFAM" id="SSF55874">
    <property type="entry name" value="ATPase domain of HSP90 chaperone/DNA topoisomerase II/histidine kinase"/>
    <property type="match status" value="1"/>
</dbReference>
<organism evidence="16 17">
    <name type="scientific">Candidatus Dactylopiibacterium carminicum</name>
    <dbReference type="NCBI Taxonomy" id="857335"/>
    <lineage>
        <taxon>Bacteria</taxon>
        <taxon>Pseudomonadati</taxon>
        <taxon>Pseudomonadota</taxon>
        <taxon>Betaproteobacteria</taxon>
        <taxon>Rhodocyclales</taxon>
        <taxon>Rhodocyclaceae</taxon>
        <taxon>Candidatus Dactylopiibacterium</taxon>
    </lineage>
</organism>
<dbReference type="Gene3D" id="3.30.450.40">
    <property type="match status" value="1"/>
</dbReference>
<dbReference type="PANTHER" id="PTHR45569">
    <property type="entry name" value="SENSOR PROTEIN KDPD"/>
    <property type="match status" value="1"/>
</dbReference>
<dbReference type="CDD" id="cd00075">
    <property type="entry name" value="HATPase"/>
    <property type="match status" value="1"/>
</dbReference>
<evidence type="ECO:0000313" key="18">
    <source>
        <dbReference type="Proteomes" id="UP000623509"/>
    </source>
</evidence>
<dbReference type="FunFam" id="3.30.565.10:FF:000042">
    <property type="entry name" value="Two-component sensor histidine kinase KdpD"/>
    <property type="match status" value="1"/>
</dbReference>
<dbReference type="InterPro" id="IPR003594">
    <property type="entry name" value="HATPase_dom"/>
</dbReference>
<evidence type="ECO:0000256" key="8">
    <source>
        <dbReference type="ARBA" id="ARBA00022777"/>
    </source>
</evidence>
<dbReference type="InterPro" id="IPR036097">
    <property type="entry name" value="HisK_dim/P_sf"/>
</dbReference>
<keyword evidence="4" id="KW-0597">Phosphoprotein</keyword>
<dbReference type="Proteomes" id="UP000623509">
    <property type="component" value="Unassembled WGS sequence"/>
</dbReference>
<keyword evidence="11" id="KW-0902">Two-component regulatory system</keyword>
<dbReference type="PRINTS" id="PR00344">
    <property type="entry name" value="BCTRLSENSOR"/>
</dbReference>
<evidence type="ECO:0000256" key="6">
    <source>
        <dbReference type="ARBA" id="ARBA00022692"/>
    </source>
</evidence>
<evidence type="ECO:0000313" key="16">
    <source>
        <dbReference type="EMBL" id="PAS94486.1"/>
    </source>
</evidence>
<feature type="transmembrane region" description="Helical" evidence="13">
    <location>
        <begin position="90"/>
        <end position="109"/>
    </location>
</feature>
<dbReference type="EC" id="2.7.13.3" evidence="3"/>
<evidence type="ECO:0000256" key="1">
    <source>
        <dbReference type="ARBA" id="ARBA00000085"/>
    </source>
</evidence>
<keyword evidence="6 13" id="KW-0812">Transmembrane</keyword>
<dbReference type="Gene3D" id="3.30.565.10">
    <property type="entry name" value="Histidine kinase-like ATPase, C-terminal domain"/>
    <property type="match status" value="1"/>
</dbReference>
<reference evidence="16 17" key="2">
    <citation type="submission" date="2017-07" db="EMBL/GenBank/DDBJ databases">
        <title>Candidatus Dactylopiibacterium carminicum, a nitrogen-fixing symbiont of the cochineal insect Dactylopius coccus and Dactylopius opuntiae (Hemiptera: Coccoidea: Dactylopiidae).</title>
        <authorList>
            <person name="Vera A."/>
        </authorList>
    </citation>
    <scope>NUCLEOTIDE SEQUENCE [LARGE SCALE GENOMIC DNA]</scope>
    <source>
        <strain evidence="16 17">NFDCM</strain>
    </source>
</reference>
<evidence type="ECO:0000256" key="9">
    <source>
        <dbReference type="ARBA" id="ARBA00022840"/>
    </source>
</evidence>
<dbReference type="RefSeq" id="WP_095523796.1">
    <property type="nucleotide sequence ID" value="NZ_MDUX01000011.1"/>
</dbReference>
<comment type="subcellular location">
    <subcellularLocation>
        <location evidence="2">Membrane</location>
        <topology evidence="2">Multi-pass membrane protein</topology>
    </subcellularLocation>
</comment>
<evidence type="ECO:0000256" key="5">
    <source>
        <dbReference type="ARBA" id="ARBA00022679"/>
    </source>
</evidence>